<evidence type="ECO:0000313" key="1">
    <source>
        <dbReference type="EMBL" id="KAK7386337.1"/>
    </source>
</evidence>
<dbReference type="Proteomes" id="UP001386955">
    <property type="component" value="Unassembled WGS sequence"/>
</dbReference>
<reference evidence="1 2" key="1">
    <citation type="submission" date="2024-01" db="EMBL/GenBank/DDBJ databases">
        <title>The genomes of 5 underutilized Papilionoideae crops provide insights into root nodulation and disease resistanc.</title>
        <authorList>
            <person name="Jiang F."/>
        </authorList>
    </citation>
    <scope>NUCLEOTIDE SEQUENCE [LARGE SCALE GENOMIC DNA]</scope>
    <source>
        <strain evidence="1">DUOXIRENSHENG_FW03</strain>
        <tissue evidence="1">Leaves</tissue>
    </source>
</reference>
<accession>A0AAN9X924</accession>
<dbReference type="AlphaFoldDB" id="A0AAN9X924"/>
<keyword evidence="2" id="KW-1185">Reference proteome</keyword>
<protein>
    <submittedName>
        <fullName evidence="1">Uncharacterized protein</fullName>
    </submittedName>
</protein>
<name>A0AAN9X924_PSOTE</name>
<organism evidence="1 2">
    <name type="scientific">Psophocarpus tetragonolobus</name>
    <name type="common">Winged bean</name>
    <name type="synonym">Dolichos tetragonolobus</name>
    <dbReference type="NCBI Taxonomy" id="3891"/>
    <lineage>
        <taxon>Eukaryota</taxon>
        <taxon>Viridiplantae</taxon>
        <taxon>Streptophyta</taxon>
        <taxon>Embryophyta</taxon>
        <taxon>Tracheophyta</taxon>
        <taxon>Spermatophyta</taxon>
        <taxon>Magnoliopsida</taxon>
        <taxon>eudicotyledons</taxon>
        <taxon>Gunneridae</taxon>
        <taxon>Pentapetalae</taxon>
        <taxon>rosids</taxon>
        <taxon>fabids</taxon>
        <taxon>Fabales</taxon>
        <taxon>Fabaceae</taxon>
        <taxon>Papilionoideae</taxon>
        <taxon>50 kb inversion clade</taxon>
        <taxon>NPAAA clade</taxon>
        <taxon>indigoferoid/millettioid clade</taxon>
        <taxon>Phaseoleae</taxon>
        <taxon>Psophocarpus</taxon>
    </lineage>
</organism>
<dbReference type="EMBL" id="JAYMYS010000007">
    <property type="protein sequence ID" value="KAK7386337.1"/>
    <property type="molecule type" value="Genomic_DNA"/>
</dbReference>
<gene>
    <name evidence="1" type="ORF">VNO78_26499</name>
</gene>
<comment type="caution">
    <text evidence="1">The sequence shown here is derived from an EMBL/GenBank/DDBJ whole genome shotgun (WGS) entry which is preliminary data.</text>
</comment>
<sequence length="75" mass="8831">MKCDLKLALDNVSLSCFYLVRSFGSINKIVKQFEASFDADSVFNKILKEKDLKSLDFYHVLVSFVYCFDYAHFWE</sequence>
<evidence type="ECO:0000313" key="2">
    <source>
        <dbReference type="Proteomes" id="UP001386955"/>
    </source>
</evidence>
<proteinExistence type="predicted"/>